<comment type="caution">
    <text evidence="1">The sequence shown here is derived from an EMBL/GenBank/DDBJ whole genome shotgun (WGS) entry which is preliminary data.</text>
</comment>
<organism evidence="1 2">
    <name type="scientific">Eumeta variegata</name>
    <name type="common">Bagworm moth</name>
    <name type="synonym">Eumeta japonica</name>
    <dbReference type="NCBI Taxonomy" id="151549"/>
    <lineage>
        <taxon>Eukaryota</taxon>
        <taxon>Metazoa</taxon>
        <taxon>Ecdysozoa</taxon>
        <taxon>Arthropoda</taxon>
        <taxon>Hexapoda</taxon>
        <taxon>Insecta</taxon>
        <taxon>Pterygota</taxon>
        <taxon>Neoptera</taxon>
        <taxon>Endopterygota</taxon>
        <taxon>Lepidoptera</taxon>
        <taxon>Glossata</taxon>
        <taxon>Ditrysia</taxon>
        <taxon>Tineoidea</taxon>
        <taxon>Psychidae</taxon>
        <taxon>Oiketicinae</taxon>
        <taxon>Eumeta</taxon>
    </lineage>
</organism>
<sequence>MSLPAAKEQVVIPRSHQCDAALLDRNRISDGEEIEVVEVERYRRCGRVLLSNQSPLCKVNLPGAYPTERFKRIQPPAPPHLPT</sequence>
<reference evidence="1 2" key="1">
    <citation type="journal article" date="2019" name="Commun. Biol.">
        <title>The bagworm genome reveals a unique fibroin gene that provides high tensile strength.</title>
        <authorList>
            <person name="Kono N."/>
            <person name="Nakamura H."/>
            <person name="Ohtoshi R."/>
            <person name="Tomita M."/>
            <person name="Numata K."/>
            <person name="Arakawa K."/>
        </authorList>
    </citation>
    <scope>NUCLEOTIDE SEQUENCE [LARGE SCALE GENOMIC DNA]</scope>
</reference>
<evidence type="ECO:0000313" key="1">
    <source>
        <dbReference type="EMBL" id="GBP54778.1"/>
    </source>
</evidence>
<evidence type="ECO:0000313" key="2">
    <source>
        <dbReference type="Proteomes" id="UP000299102"/>
    </source>
</evidence>
<dbReference type="Proteomes" id="UP000299102">
    <property type="component" value="Unassembled WGS sequence"/>
</dbReference>
<gene>
    <name evidence="1" type="ORF">EVAR_90063_1</name>
</gene>
<accession>A0A4C1WTQ8</accession>
<protein>
    <submittedName>
        <fullName evidence="1">Uncharacterized protein</fullName>
    </submittedName>
</protein>
<proteinExistence type="predicted"/>
<dbReference type="EMBL" id="BGZK01000654">
    <property type="protein sequence ID" value="GBP54778.1"/>
    <property type="molecule type" value="Genomic_DNA"/>
</dbReference>
<name>A0A4C1WTQ8_EUMVA</name>
<keyword evidence="2" id="KW-1185">Reference proteome</keyword>
<dbReference type="AlphaFoldDB" id="A0A4C1WTQ8"/>